<protein>
    <submittedName>
        <fullName evidence="2">Uncharacterized protein</fullName>
    </submittedName>
</protein>
<name>B7APU4_9FIRM</name>
<keyword evidence="1" id="KW-0472">Membrane</keyword>
<dbReference type="EMBL" id="ABVQ01000035">
    <property type="protein sequence ID" value="EEC57716.1"/>
    <property type="molecule type" value="Genomic_DNA"/>
</dbReference>
<accession>B7APU4</accession>
<gene>
    <name evidence="2" type="ORF">BACPEC_00700</name>
</gene>
<dbReference type="AlphaFoldDB" id="B7APU4"/>
<dbReference type="STRING" id="483218.BACPEC_00700"/>
<organism evidence="2 3">
    <name type="scientific">[Bacteroides] pectinophilus ATCC 43243</name>
    <dbReference type="NCBI Taxonomy" id="483218"/>
    <lineage>
        <taxon>Bacteria</taxon>
        <taxon>Bacillati</taxon>
        <taxon>Bacillota</taxon>
        <taxon>Clostridia</taxon>
        <taxon>Eubacteriales</taxon>
    </lineage>
</organism>
<evidence type="ECO:0000313" key="2">
    <source>
        <dbReference type="EMBL" id="EEC57716.1"/>
    </source>
</evidence>
<keyword evidence="1" id="KW-0812">Transmembrane</keyword>
<keyword evidence="3" id="KW-1185">Reference proteome</keyword>
<evidence type="ECO:0000313" key="3">
    <source>
        <dbReference type="Proteomes" id="UP000003136"/>
    </source>
</evidence>
<proteinExistence type="predicted"/>
<keyword evidence="1" id="KW-1133">Transmembrane helix</keyword>
<comment type="caution">
    <text evidence="2">The sequence shown here is derived from an EMBL/GenBank/DDBJ whole genome shotgun (WGS) entry which is preliminary data.</text>
</comment>
<dbReference type="HOGENOM" id="CLU_3180311_0_0_9"/>
<reference evidence="2 3" key="1">
    <citation type="submission" date="2008-11" db="EMBL/GenBank/DDBJ databases">
        <title>Draft genome sequence of Bacteroides pectinophilus (ATCC 43243).</title>
        <authorList>
            <person name="Sudarsanam P."/>
            <person name="Ley R."/>
            <person name="Guruge J."/>
            <person name="Turnbaugh P.J."/>
            <person name="Mahowald M."/>
            <person name="Liep D."/>
            <person name="Gordon J."/>
        </authorList>
    </citation>
    <scope>NUCLEOTIDE SEQUENCE [LARGE SCALE GENOMIC DNA]</scope>
    <source>
        <strain evidence="2 3">ATCC 43243</strain>
    </source>
</reference>
<dbReference type="Proteomes" id="UP000003136">
    <property type="component" value="Unassembled WGS sequence"/>
</dbReference>
<feature type="transmembrane region" description="Helical" evidence="1">
    <location>
        <begin position="27"/>
        <end position="44"/>
    </location>
</feature>
<sequence length="46" mass="5456">MLSYYISITYKCPTKKRLHTDVDLFRIHLYAVSIVICAVKYLLYAQ</sequence>
<reference evidence="2 3" key="2">
    <citation type="submission" date="2008-11" db="EMBL/GenBank/DDBJ databases">
        <authorList>
            <person name="Fulton L."/>
            <person name="Clifton S."/>
            <person name="Fulton B."/>
            <person name="Xu J."/>
            <person name="Minx P."/>
            <person name="Pepin K.H."/>
            <person name="Johnson M."/>
            <person name="Bhonagiri V."/>
            <person name="Nash W.E."/>
            <person name="Mardis E.R."/>
            <person name="Wilson R.K."/>
        </authorList>
    </citation>
    <scope>NUCLEOTIDE SEQUENCE [LARGE SCALE GENOMIC DNA]</scope>
    <source>
        <strain evidence="2 3">ATCC 43243</strain>
    </source>
</reference>
<evidence type="ECO:0000256" key="1">
    <source>
        <dbReference type="SAM" id="Phobius"/>
    </source>
</evidence>